<evidence type="ECO:0000256" key="7">
    <source>
        <dbReference type="ARBA" id="ARBA00035440"/>
    </source>
</evidence>
<evidence type="ECO:0000256" key="2">
    <source>
        <dbReference type="ARBA" id="ARBA00009254"/>
    </source>
</evidence>
<dbReference type="PANTHER" id="PTHR12220">
    <property type="entry name" value="50S/60S RIBOSOMAL PROTEIN L16"/>
    <property type="match status" value="1"/>
</dbReference>
<evidence type="ECO:0000256" key="5">
    <source>
        <dbReference type="ARBA" id="ARBA00035302"/>
    </source>
</evidence>
<dbReference type="InterPro" id="IPR036920">
    <property type="entry name" value="Ribosomal_uL16_sf"/>
</dbReference>
<dbReference type="CDD" id="cd01433">
    <property type="entry name" value="Ribosomal_L16_L10e"/>
    <property type="match status" value="1"/>
</dbReference>
<dbReference type="Gene3D" id="3.90.1170.10">
    <property type="entry name" value="Ribosomal protein L10e/L16"/>
    <property type="match status" value="1"/>
</dbReference>
<dbReference type="SUPFAM" id="SSF54686">
    <property type="entry name" value="Ribosomal protein L16p/L10e"/>
    <property type="match status" value="1"/>
</dbReference>
<organism evidence="9 10">
    <name type="scientific">Ancylostoma ceylanicum</name>
    <dbReference type="NCBI Taxonomy" id="53326"/>
    <lineage>
        <taxon>Eukaryota</taxon>
        <taxon>Metazoa</taxon>
        <taxon>Ecdysozoa</taxon>
        <taxon>Nematoda</taxon>
        <taxon>Chromadorea</taxon>
        <taxon>Rhabditida</taxon>
        <taxon>Rhabditina</taxon>
        <taxon>Rhabditomorpha</taxon>
        <taxon>Strongyloidea</taxon>
        <taxon>Ancylostomatidae</taxon>
        <taxon>Ancylostomatinae</taxon>
        <taxon>Ancylostoma</taxon>
    </lineage>
</organism>
<evidence type="ECO:0000313" key="10">
    <source>
        <dbReference type="Proteomes" id="UP000054495"/>
    </source>
</evidence>
<accession>A0A0D6L570</accession>
<reference evidence="9 10" key="1">
    <citation type="submission" date="2013-05" db="EMBL/GenBank/DDBJ databases">
        <title>Draft genome of the parasitic nematode Anyclostoma ceylanicum.</title>
        <authorList>
            <person name="Mitreva M."/>
        </authorList>
    </citation>
    <scope>NUCLEOTIDE SEQUENCE [LARGE SCALE GENOMIC DNA]</scope>
</reference>
<dbReference type="GO" id="GO:0006412">
    <property type="term" value="P:translation"/>
    <property type="evidence" value="ECO:0007669"/>
    <property type="project" value="InterPro"/>
</dbReference>
<dbReference type="InterPro" id="IPR036049">
    <property type="entry name" value="Ribosomal_uL29_sf"/>
</dbReference>
<evidence type="ECO:0000256" key="3">
    <source>
        <dbReference type="ARBA" id="ARBA00022980"/>
    </source>
</evidence>
<dbReference type="InterPro" id="IPR000114">
    <property type="entry name" value="Ribosomal_uL16_bact-type"/>
</dbReference>
<sequence>MGKGKGAPSHWVAVVRPGRILFEADGVPYEIAKEAMRLAAQKLPKNSRKMKQQEITKLSLEDVKNRIADLNGQLAKIKLNHKVSPLENPIQIRKMRRTVAQLKTELTKREKQA</sequence>
<keyword evidence="4" id="KW-0687">Ribonucleoprotein</keyword>
<keyword evidence="8" id="KW-0175">Coiled coil</keyword>
<dbReference type="InterPro" id="IPR016180">
    <property type="entry name" value="Ribosomal_uL16_dom"/>
</dbReference>
<dbReference type="GO" id="GO:0019843">
    <property type="term" value="F:rRNA binding"/>
    <property type="evidence" value="ECO:0007669"/>
    <property type="project" value="InterPro"/>
</dbReference>
<comment type="similarity">
    <text evidence="2">Belongs to the universal ribosomal protein uL29 family.</text>
</comment>
<dbReference type="Pfam" id="PF00252">
    <property type="entry name" value="Ribosomal_L16"/>
    <property type="match status" value="1"/>
</dbReference>
<dbReference type="GO" id="GO:0022625">
    <property type="term" value="C:cytosolic large ribosomal subunit"/>
    <property type="evidence" value="ECO:0007669"/>
    <property type="project" value="TreeGrafter"/>
</dbReference>
<gene>
    <name evidence="9" type="ORF">ANCCEY_15221</name>
</gene>
<dbReference type="NCBIfam" id="TIGR00012">
    <property type="entry name" value="L29"/>
    <property type="match status" value="1"/>
</dbReference>
<proteinExistence type="inferred from homology"/>
<dbReference type="AlphaFoldDB" id="A0A0D6L570"/>
<dbReference type="SUPFAM" id="SSF46561">
    <property type="entry name" value="Ribosomal protein L29 (L29p)"/>
    <property type="match status" value="1"/>
</dbReference>
<evidence type="ECO:0000256" key="4">
    <source>
        <dbReference type="ARBA" id="ARBA00023274"/>
    </source>
</evidence>
<evidence type="ECO:0000256" key="6">
    <source>
        <dbReference type="ARBA" id="ARBA00035334"/>
    </source>
</evidence>
<dbReference type="InterPro" id="IPR001854">
    <property type="entry name" value="Ribosomal_uL29"/>
</dbReference>
<evidence type="ECO:0000256" key="8">
    <source>
        <dbReference type="SAM" id="Coils"/>
    </source>
</evidence>
<feature type="coiled-coil region" evidence="8">
    <location>
        <begin position="60"/>
        <end position="112"/>
    </location>
</feature>
<dbReference type="HAMAP" id="MF_00374">
    <property type="entry name" value="Ribosomal_uL29"/>
    <property type="match status" value="1"/>
</dbReference>
<dbReference type="PANTHER" id="PTHR12220:SF13">
    <property type="entry name" value="LARGE RIBOSOMAL SUBUNIT PROTEIN UL16M"/>
    <property type="match status" value="1"/>
</dbReference>
<comment type="similarity">
    <text evidence="1">Belongs to the universal ribosomal protein uL16 family.</text>
</comment>
<evidence type="ECO:0000313" key="9">
    <source>
        <dbReference type="EMBL" id="EPB65713.1"/>
    </source>
</evidence>
<dbReference type="GO" id="GO:0003735">
    <property type="term" value="F:structural constituent of ribosome"/>
    <property type="evidence" value="ECO:0007669"/>
    <property type="project" value="InterPro"/>
</dbReference>
<keyword evidence="3 9" id="KW-0689">Ribosomal protein</keyword>
<dbReference type="Gene3D" id="1.10.287.310">
    <property type="match status" value="1"/>
</dbReference>
<dbReference type="Proteomes" id="UP000054495">
    <property type="component" value="Unassembled WGS sequence"/>
</dbReference>
<keyword evidence="10" id="KW-1185">Reference proteome</keyword>
<dbReference type="InterPro" id="IPR047873">
    <property type="entry name" value="Ribosomal_uL16"/>
</dbReference>
<dbReference type="EMBL" id="KE127308">
    <property type="protein sequence ID" value="EPB65713.1"/>
    <property type="molecule type" value="Genomic_DNA"/>
</dbReference>
<evidence type="ECO:0000256" key="1">
    <source>
        <dbReference type="ARBA" id="ARBA00008931"/>
    </source>
</evidence>
<protein>
    <recommendedName>
        <fullName evidence="5">Large ribosomal subunit protein uL16m</fullName>
    </recommendedName>
    <alternativeName>
        <fullName evidence="7">39S ribosomal protein L16, mitochondrial</fullName>
    </alternativeName>
    <alternativeName>
        <fullName evidence="6">60S ribosomal protein L35</fullName>
    </alternativeName>
</protein>
<name>A0A0D6L570_9BILA</name>
<dbReference type="Pfam" id="PF00831">
    <property type="entry name" value="Ribosomal_L29"/>
    <property type="match status" value="1"/>
</dbReference>